<evidence type="ECO:0000256" key="1">
    <source>
        <dbReference type="SAM" id="MobiDB-lite"/>
    </source>
</evidence>
<dbReference type="Pfam" id="PF03061">
    <property type="entry name" value="4HBT"/>
    <property type="match status" value="1"/>
</dbReference>
<dbReference type="CDD" id="cd03443">
    <property type="entry name" value="PaaI_thioesterase"/>
    <property type="match status" value="1"/>
</dbReference>
<dbReference type="PANTHER" id="PTHR47260:SF2">
    <property type="entry name" value="THIOESTERASE DOMAIN-CONTAINING PROTEIN-RELATED"/>
    <property type="match status" value="1"/>
</dbReference>
<organism evidence="3 4">
    <name type="scientific">Penicillium alfredii</name>
    <dbReference type="NCBI Taxonomy" id="1506179"/>
    <lineage>
        <taxon>Eukaryota</taxon>
        <taxon>Fungi</taxon>
        <taxon>Dikarya</taxon>
        <taxon>Ascomycota</taxon>
        <taxon>Pezizomycotina</taxon>
        <taxon>Eurotiomycetes</taxon>
        <taxon>Eurotiomycetidae</taxon>
        <taxon>Eurotiales</taxon>
        <taxon>Aspergillaceae</taxon>
        <taxon>Penicillium</taxon>
    </lineage>
</organism>
<evidence type="ECO:0000259" key="2">
    <source>
        <dbReference type="Pfam" id="PF03061"/>
    </source>
</evidence>
<dbReference type="PANTHER" id="PTHR47260">
    <property type="entry name" value="UPF0644 PROTEIN PB2B4.06"/>
    <property type="match status" value="1"/>
</dbReference>
<dbReference type="InterPro" id="IPR029069">
    <property type="entry name" value="HotDog_dom_sf"/>
</dbReference>
<evidence type="ECO:0000313" key="4">
    <source>
        <dbReference type="Proteomes" id="UP001141434"/>
    </source>
</evidence>
<feature type="compositionally biased region" description="Basic and acidic residues" evidence="1">
    <location>
        <begin position="147"/>
        <end position="157"/>
    </location>
</feature>
<dbReference type="SUPFAM" id="SSF54637">
    <property type="entry name" value="Thioesterase/thiol ester dehydrase-isomerase"/>
    <property type="match status" value="1"/>
</dbReference>
<gene>
    <name evidence="3" type="ORF">NUU61_003069</name>
</gene>
<dbReference type="OrthoDB" id="506431at2759"/>
<dbReference type="InterPro" id="IPR052061">
    <property type="entry name" value="PTE-AB_protein"/>
</dbReference>
<dbReference type="GeneID" id="81392819"/>
<dbReference type="RefSeq" id="XP_056514718.1">
    <property type="nucleotide sequence ID" value="XM_056653651.1"/>
</dbReference>
<dbReference type="Gene3D" id="3.10.129.10">
    <property type="entry name" value="Hotdog Thioesterase"/>
    <property type="match status" value="1"/>
</dbReference>
<accession>A0A9W9KHU4</accession>
<dbReference type="Proteomes" id="UP001141434">
    <property type="component" value="Unassembled WGS sequence"/>
</dbReference>
<reference evidence="3" key="1">
    <citation type="submission" date="2022-11" db="EMBL/GenBank/DDBJ databases">
        <authorList>
            <person name="Petersen C."/>
        </authorList>
    </citation>
    <scope>NUCLEOTIDE SEQUENCE</scope>
    <source>
        <strain evidence="3">IBT 34128</strain>
    </source>
</reference>
<sequence length="310" mass="33877">MPNLPRAARWLLRPYSTPITRIPFSPRGPVAQLHQQGPTRSAVVHEQALPQNQTHPGPGEGAPFLSNHTQKDSTAPASQNEPANLETLVSHIPLVQSLRNSHCQYKETRPHLAIAPAMRQHHFVGGSLAGSGKLAFAPYMWTSSKQAKPETETDKNNNKNSNKSSARASSVVSIFHIGRDLCGHPGFVHGGLLSVLFDEVFARCVSAAFPSGLGMTANLNVDFRKPALPDRVYVLRAETVRVEGRKAWVEGRMTSLPLPLSMPLDARRIASEDATALLHEDSEQATMVAEAKALFVEPKFASSMESIYRN</sequence>
<dbReference type="AlphaFoldDB" id="A0A9W9KHU4"/>
<feature type="region of interest" description="Disordered" evidence="1">
    <location>
        <begin position="50"/>
        <end position="80"/>
    </location>
</feature>
<feature type="region of interest" description="Disordered" evidence="1">
    <location>
        <begin position="145"/>
        <end position="165"/>
    </location>
</feature>
<evidence type="ECO:0000313" key="3">
    <source>
        <dbReference type="EMBL" id="KAJ5105722.1"/>
    </source>
</evidence>
<name>A0A9W9KHU4_9EURO</name>
<proteinExistence type="predicted"/>
<feature type="compositionally biased region" description="Polar residues" evidence="1">
    <location>
        <begin position="66"/>
        <end position="80"/>
    </location>
</feature>
<protein>
    <recommendedName>
        <fullName evidence="2">Thioesterase domain-containing protein</fullName>
    </recommendedName>
</protein>
<reference evidence="3" key="2">
    <citation type="journal article" date="2023" name="IMA Fungus">
        <title>Comparative genomic study of the Penicillium genus elucidates a diverse pangenome and 15 lateral gene transfer events.</title>
        <authorList>
            <person name="Petersen C."/>
            <person name="Sorensen T."/>
            <person name="Nielsen M.R."/>
            <person name="Sondergaard T.E."/>
            <person name="Sorensen J.L."/>
            <person name="Fitzpatrick D.A."/>
            <person name="Frisvad J.C."/>
            <person name="Nielsen K.L."/>
        </authorList>
    </citation>
    <scope>NUCLEOTIDE SEQUENCE</scope>
    <source>
        <strain evidence="3">IBT 34128</strain>
    </source>
</reference>
<dbReference type="InterPro" id="IPR006683">
    <property type="entry name" value="Thioestr_dom"/>
</dbReference>
<comment type="caution">
    <text evidence="3">The sequence shown here is derived from an EMBL/GenBank/DDBJ whole genome shotgun (WGS) entry which is preliminary data.</text>
</comment>
<feature type="domain" description="Thioesterase" evidence="2">
    <location>
        <begin position="186"/>
        <end position="254"/>
    </location>
</feature>
<keyword evidence="4" id="KW-1185">Reference proteome</keyword>
<dbReference type="EMBL" id="JAPMSZ010000004">
    <property type="protein sequence ID" value="KAJ5105722.1"/>
    <property type="molecule type" value="Genomic_DNA"/>
</dbReference>